<evidence type="ECO:0000313" key="1">
    <source>
        <dbReference type="EMBL" id="RIB00225.1"/>
    </source>
</evidence>
<dbReference type="EMBL" id="QKWP01004796">
    <property type="protein sequence ID" value="RIB00225.1"/>
    <property type="molecule type" value="Genomic_DNA"/>
</dbReference>
<reference evidence="1 2" key="1">
    <citation type="submission" date="2018-06" db="EMBL/GenBank/DDBJ databases">
        <title>Comparative genomics reveals the genomic features of Rhizophagus irregularis, R. cerebriforme, R. diaphanum and Gigaspora rosea, and their symbiotic lifestyle signature.</title>
        <authorList>
            <person name="Morin E."/>
            <person name="San Clemente H."/>
            <person name="Chen E.C.H."/>
            <person name="De La Providencia I."/>
            <person name="Hainaut M."/>
            <person name="Kuo A."/>
            <person name="Kohler A."/>
            <person name="Murat C."/>
            <person name="Tang N."/>
            <person name="Roy S."/>
            <person name="Loubradou J."/>
            <person name="Henrissat B."/>
            <person name="Grigoriev I.V."/>
            <person name="Corradi N."/>
            <person name="Roux C."/>
            <person name="Martin F.M."/>
        </authorList>
    </citation>
    <scope>NUCLEOTIDE SEQUENCE [LARGE SCALE GENOMIC DNA]</scope>
    <source>
        <strain evidence="1 2">DAOM 194757</strain>
    </source>
</reference>
<keyword evidence="2" id="KW-1185">Reference proteome</keyword>
<dbReference type="SUPFAM" id="SSF81901">
    <property type="entry name" value="HCP-like"/>
    <property type="match status" value="1"/>
</dbReference>
<dbReference type="PANTHER" id="PTHR43628">
    <property type="entry name" value="ACTIVATOR OF C KINASE PROTEIN 1-RELATED"/>
    <property type="match status" value="1"/>
</dbReference>
<dbReference type="SMART" id="SM00671">
    <property type="entry name" value="SEL1"/>
    <property type="match status" value="2"/>
</dbReference>
<dbReference type="InterPro" id="IPR011990">
    <property type="entry name" value="TPR-like_helical_dom_sf"/>
</dbReference>
<dbReference type="AlphaFoldDB" id="A0A397TPW3"/>
<sequence length="104" mass="12003">MESPLRVLPMESQVGGGSSWWNLGDPYTLGYNYQHGIEVEKDEHKAFVYYQKSADIGNAKGIYQVGECYYYGTGVEKDEHKIFIYYQKSAILAEYLMLGKRNWS</sequence>
<proteinExistence type="predicted"/>
<dbReference type="STRING" id="44941.A0A397TPW3"/>
<dbReference type="OrthoDB" id="2384430at2759"/>
<accession>A0A397TPW3</accession>
<protein>
    <submittedName>
        <fullName evidence="1">Uncharacterized protein</fullName>
    </submittedName>
</protein>
<dbReference type="Pfam" id="PF08238">
    <property type="entry name" value="Sel1"/>
    <property type="match status" value="2"/>
</dbReference>
<comment type="caution">
    <text evidence="1">The sequence shown here is derived from an EMBL/GenBank/DDBJ whole genome shotgun (WGS) entry which is preliminary data.</text>
</comment>
<dbReference type="Gene3D" id="1.25.40.10">
    <property type="entry name" value="Tetratricopeptide repeat domain"/>
    <property type="match status" value="1"/>
</dbReference>
<evidence type="ECO:0000313" key="2">
    <source>
        <dbReference type="Proteomes" id="UP000266673"/>
    </source>
</evidence>
<dbReference type="Proteomes" id="UP000266673">
    <property type="component" value="Unassembled WGS sequence"/>
</dbReference>
<gene>
    <name evidence="1" type="ORF">C2G38_2235094</name>
</gene>
<dbReference type="InterPro" id="IPR052945">
    <property type="entry name" value="Mitotic_Regulator"/>
</dbReference>
<name>A0A397TPW3_9GLOM</name>
<dbReference type="InterPro" id="IPR006597">
    <property type="entry name" value="Sel1-like"/>
</dbReference>
<organism evidence="1 2">
    <name type="scientific">Gigaspora rosea</name>
    <dbReference type="NCBI Taxonomy" id="44941"/>
    <lineage>
        <taxon>Eukaryota</taxon>
        <taxon>Fungi</taxon>
        <taxon>Fungi incertae sedis</taxon>
        <taxon>Mucoromycota</taxon>
        <taxon>Glomeromycotina</taxon>
        <taxon>Glomeromycetes</taxon>
        <taxon>Diversisporales</taxon>
        <taxon>Gigasporaceae</taxon>
        <taxon>Gigaspora</taxon>
    </lineage>
</organism>
<dbReference type="PANTHER" id="PTHR43628:SF1">
    <property type="entry name" value="CHITIN SYNTHASE REGULATORY FACTOR 2-RELATED"/>
    <property type="match status" value="1"/>
</dbReference>